<dbReference type="Proteomes" id="UP000027586">
    <property type="component" value="Unassembled WGS sequence"/>
</dbReference>
<feature type="signal peptide" evidence="1">
    <location>
        <begin position="1"/>
        <end position="21"/>
    </location>
</feature>
<dbReference type="VEuPathDB" id="FungiDB:LCOR_06118.1"/>
<gene>
    <name evidence="2" type="ORF">LCOR_06118.1</name>
</gene>
<accession>A0A068RZ66</accession>
<evidence type="ECO:0000313" key="2">
    <source>
        <dbReference type="EMBL" id="CDH54907.1"/>
    </source>
</evidence>
<feature type="chain" id="PRO_5001652859" evidence="1">
    <location>
        <begin position="22"/>
        <end position="106"/>
    </location>
</feature>
<protein>
    <submittedName>
        <fullName evidence="2">Uncharacterized protein</fullName>
    </submittedName>
</protein>
<name>A0A068RZ66_9FUNG</name>
<keyword evidence="3" id="KW-1185">Reference proteome</keyword>
<proteinExistence type="predicted"/>
<reference evidence="2" key="1">
    <citation type="submission" date="2013-08" db="EMBL/GenBank/DDBJ databases">
        <title>Gene expansion shapes genome architecture in the human pathogen Lichtheimia corymbifera: an evolutionary genomics analysis in the ancient terrestrial Mucorales (Mucoromycotina).</title>
        <authorList>
            <person name="Schwartze V.U."/>
            <person name="Winter S."/>
            <person name="Shelest E."/>
            <person name="Marcet-Houben M."/>
            <person name="Horn F."/>
            <person name="Wehner S."/>
            <person name="Hoffmann K."/>
            <person name="Riege K."/>
            <person name="Sammeth M."/>
            <person name="Nowrousian M."/>
            <person name="Valiante V."/>
            <person name="Linde J."/>
            <person name="Jacobsen I.D."/>
            <person name="Marz M."/>
            <person name="Brakhage A.A."/>
            <person name="Gabaldon T."/>
            <person name="Bocker S."/>
            <person name="Voigt K."/>
        </authorList>
    </citation>
    <scope>NUCLEOTIDE SEQUENCE [LARGE SCALE GENOMIC DNA]</scope>
    <source>
        <strain evidence="2">FSU 9682</strain>
    </source>
</reference>
<comment type="caution">
    <text evidence="2">The sequence shown here is derived from an EMBL/GenBank/DDBJ whole genome shotgun (WGS) entry which is preliminary data.</text>
</comment>
<evidence type="ECO:0000256" key="1">
    <source>
        <dbReference type="SAM" id="SignalP"/>
    </source>
</evidence>
<dbReference type="EMBL" id="CBTN010000026">
    <property type="protein sequence ID" value="CDH54907.1"/>
    <property type="molecule type" value="Genomic_DNA"/>
</dbReference>
<sequence length="106" mass="12867">MQNAMLSFLLVLNRLVPQLPCSQTPFPKRLVSNRFVMEPSYLEATPWTEWSYDDYKEFRQRHAPRRIPREKVLLSDFRLKLQNLNQKKGLSREKKRRIEELFNKCK</sequence>
<keyword evidence="1" id="KW-0732">Signal</keyword>
<evidence type="ECO:0000313" key="3">
    <source>
        <dbReference type="Proteomes" id="UP000027586"/>
    </source>
</evidence>
<dbReference type="AlphaFoldDB" id="A0A068RZ66"/>
<organism evidence="2 3">
    <name type="scientific">Lichtheimia corymbifera JMRC:FSU:9682</name>
    <dbReference type="NCBI Taxonomy" id="1263082"/>
    <lineage>
        <taxon>Eukaryota</taxon>
        <taxon>Fungi</taxon>
        <taxon>Fungi incertae sedis</taxon>
        <taxon>Mucoromycota</taxon>
        <taxon>Mucoromycotina</taxon>
        <taxon>Mucoromycetes</taxon>
        <taxon>Mucorales</taxon>
        <taxon>Lichtheimiaceae</taxon>
        <taxon>Lichtheimia</taxon>
    </lineage>
</organism>